<reference evidence="1" key="1">
    <citation type="submission" date="2022-07" db="EMBL/GenBank/DDBJ databases">
        <title>Genome Sequence of Leucocoprinus birnbaumii.</title>
        <authorList>
            <person name="Buettner E."/>
        </authorList>
    </citation>
    <scope>NUCLEOTIDE SEQUENCE</scope>
    <source>
        <strain evidence="1">VT141</strain>
    </source>
</reference>
<sequence>MCNCEAPPGRIDPPLPFELPELDDPEEPVPGTVAVSEGALWPKVPSPVVAIDSPVLVPDPPEVPAEHVKVGTVCPAIEHSFL</sequence>
<dbReference type="AlphaFoldDB" id="A0AAD5YWN6"/>
<gene>
    <name evidence="1" type="ORF">NP233_g470</name>
</gene>
<accession>A0AAD5YWN6</accession>
<organism evidence="1 2">
    <name type="scientific">Leucocoprinus birnbaumii</name>
    <dbReference type="NCBI Taxonomy" id="56174"/>
    <lineage>
        <taxon>Eukaryota</taxon>
        <taxon>Fungi</taxon>
        <taxon>Dikarya</taxon>
        <taxon>Basidiomycota</taxon>
        <taxon>Agaricomycotina</taxon>
        <taxon>Agaricomycetes</taxon>
        <taxon>Agaricomycetidae</taxon>
        <taxon>Agaricales</taxon>
        <taxon>Agaricineae</taxon>
        <taxon>Agaricaceae</taxon>
        <taxon>Leucocoprinus</taxon>
    </lineage>
</organism>
<proteinExistence type="predicted"/>
<evidence type="ECO:0000313" key="1">
    <source>
        <dbReference type="EMBL" id="KAJ3576356.1"/>
    </source>
</evidence>
<name>A0AAD5YWN6_9AGAR</name>
<protein>
    <submittedName>
        <fullName evidence="1">Uncharacterized protein</fullName>
    </submittedName>
</protein>
<dbReference type="Proteomes" id="UP001213000">
    <property type="component" value="Unassembled WGS sequence"/>
</dbReference>
<keyword evidence="2" id="KW-1185">Reference proteome</keyword>
<dbReference type="EMBL" id="JANIEX010000013">
    <property type="protein sequence ID" value="KAJ3576356.1"/>
    <property type="molecule type" value="Genomic_DNA"/>
</dbReference>
<evidence type="ECO:0000313" key="2">
    <source>
        <dbReference type="Proteomes" id="UP001213000"/>
    </source>
</evidence>
<comment type="caution">
    <text evidence="1">The sequence shown here is derived from an EMBL/GenBank/DDBJ whole genome shotgun (WGS) entry which is preliminary data.</text>
</comment>